<dbReference type="RefSeq" id="XP_046072141.1">
    <property type="nucleotide sequence ID" value="XM_046220407.1"/>
</dbReference>
<dbReference type="SUPFAM" id="SSF51338">
    <property type="entry name" value="Composite domain of metallo-dependent hydrolases"/>
    <property type="match status" value="1"/>
</dbReference>
<dbReference type="EMBL" id="JAJTJA010000006">
    <property type="protein sequence ID" value="KAH8697440.1"/>
    <property type="molecule type" value="Genomic_DNA"/>
</dbReference>
<dbReference type="PANTHER" id="PTHR43794:SF11">
    <property type="entry name" value="AMIDOHYDROLASE-RELATED DOMAIN-CONTAINING PROTEIN"/>
    <property type="match status" value="1"/>
</dbReference>
<dbReference type="Pfam" id="PF01979">
    <property type="entry name" value="Amidohydro_1"/>
    <property type="match status" value="1"/>
</dbReference>
<evidence type="ECO:0000256" key="1">
    <source>
        <dbReference type="ARBA" id="ARBA00022801"/>
    </source>
</evidence>
<gene>
    <name evidence="3" type="ORF">BGW36DRAFT_427401</name>
</gene>
<keyword evidence="1" id="KW-0378">Hydrolase</keyword>
<evidence type="ECO:0000313" key="4">
    <source>
        <dbReference type="Proteomes" id="UP001201262"/>
    </source>
</evidence>
<name>A0AAD4PW45_9EURO</name>
<keyword evidence="4" id="KW-1185">Reference proteome</keyword>
<proteinExistence type="predicted"/>
<sequence>MAGSILLQNGTVLFHEGNNVKFLHNHDVLIQGNKINKIGRGLQPLPNGKLIDCSGKIISPGFIDTHHHLWQTQLKGRHGDQVLTDYMVSGMLQSFNYEAEDMFWGQLAGCIESIDSGVTTVVDHANLTYSPEHATEALRATASSGLRTIFCYGVMPRLKKWTSEFEIDKEVFPGWWHSTLETLAKAQPFGKERVQLGFSFDLFKLPREVVTEVWTKCRKLGLKILTTHYSSPAMPNSIKMLSDYGLLDKDIIVSHANNIAEVDARTLVDHDVYISSTPETELQFGPGDVVAFRDDIRSHASIGLDCHSTNSTDLLTQIRMCLQYSRAMVAVKSWEQEGKQLPKLTIKLEEAFNLGTIQGARAVNMEDQIGSIAEGKLADIIVFDTHSPAMVCAAEENPLAAVLLHASVRDIETVIIDGVIRKEDKKLSQIEILDEPNGKVESKISWSELSRNLLDSRARIKKRGEGQDFAVAKKALFGGA</sequence>
<dbReference type="Gene3D" id="2.30.40.10">
    <property type="entry name" value="Urease, subunit C, domain 1"/>
    <property type="match status" value="1"/>
</dbReference>
<protein>
    <submittedName>
        <fullName evidence="3">5-methylthioadenosine/S-adenosylhomocysteine deaminase n1</fullName>
    </submittedName>
</protein>
<feature type="domain" description="Amidohydrolase-related" evidence="2">
    <location>
        <begin position="57"/>
        <end position="420"/>
    </location>
</feature>
<dbReference type="GO" id="GO:0016810">
    <property type="term" value="F:hydrolase activity, acting on carbon-nitrogen (but not peptide) bonds"/>
    <property type="evidence" value="ECO:0007669"/>
    <property type="project" value="InterPro"/>
</dbReference>
<evidence type="ECO:0000313" key="3">
    <source>
        <dbReference type="EMBL" id="KAH8697440.1"/>
    </source>
</evidence>
<accession>A0AAD4PW45</accession>
<dbReference type="AlphaFoldDB" id="A0AAD4PW45"/>
<dbReference type="Proteomes" id="UP001201262">
    <property type="component" value="Unassembled WGS sequence"/>
</dbReference>
<dbReference type="GeneID" id="70250694"/>
<reference evidence="3" key="1">
    <citation type="submission" date="2021-12" db="EMBL/GenBank/DDBJ databases">
        <title>Convergent genome expansion in fungi linked to evolution of root-endophyte symbiosis.</title>
        <authorList>
            <consortium name="DOE Joint Genome Institute"/>
            <person name="Ke Y.-H."/>
            <person name="Bonito G."/>
            <person name="Liao H.-L."/>
            <person name="Looney B."/>
            <person name="Rojas-Flechas A."/>
            <person name="Nash J."/>
            <person name="Hameed K."/>
            <person name="Schadt C."/>
            <person name="Martin F."/>
            <person name="Crous P.W."/>
            <person name="Miettinen O."/>
            <person name="Magnuson J.K."/>
            <person name="Labbe J."/>
            <person name="Jacobson D."/>
            <person name="Doktycz M.J."/>
            <person name="Veneault-Fourrey C."/>
            <person name="Kuo A."/>
            <person name="Mondo S."/>
            <person name="Calhoun S."/>
            <person name="Riley R."/>
            <person name="Ohm R."/>
            <person name="LaButti K."/>
            <person name="Andreopoulos B."/>
            <person name="Pangilinan J."/>
            <person name="Nolan M."/>
            <person name="Tritt A."/>
            <person name="Clum A."/>
            <person name="Lipzen A."/>
            <person name="Daum C."/>
            <person name="Barry K."/>
            <person name="Grigoriev I.V."/>
            <person name="Vilgalys R."/>
        </authorList>
    </citation>
    <scope>NUCLEOTIDE SEQUENCE</scope>
    <source>
        <strain evidence="3">PMI_201</strain>
    </source>
</reference>
<dbReference type="InterPro" id="IPR011059">
    <property type="entry name" value="Metal-dep_hydrolase_composite"/>
</dbReference>
<dbReference type="InterPro" id="IPR050287">
    <property type="entry name" value="MTA/SAH_deaminase"/>
</dbReference>
<dbReference type="SUPFAM" id="SSF51556">
    <property type="entry name" value="Metallo-dependent hydrolases"/>
    <property type="match status" value="1"/>
</dbReference>
<dbReference type="InterPro" id="IPR032466">
    <property type="entry name" value="Metal_Hydrolase"/>
</dbReference>
<dbReference type="InterPro" id="IPR006680">
    <property type="entry name" value="Amidohydro-rel"/>
</dbReference>
<dbReference type="PANTHER" id="PTHR43794">
    <property type="entry name" value="AMINOHYDROLASE SSNA-RELATED"/>
    <property type="match status" value="1"/>
</dbReference>
<organism evidence="3 4">
    <name type="scientific">Talaromyces proteolyticus</name>
    <dbReference type="NCBI Taxonomy" id="1131652"/>
    <lineage>
        <taxon>Eukaryota</taxon>
        <taxon>Fungi</taxon>
        <taxon>Dikarya</taxon>
        <taxon>Ascomycota</taxon>
        <taxon>Pezizomycotina</taxon>
        <taxon>Eurotiomycetes</taxon>
        <taxon>Eurotiomycetidae</taxon>
        <taxon>Eurotiales</taxon>
        <taxon>Trichocomaceae</taxon>
        <taxon>Talaromyces</taxon>
        <taxon>Talaromyces sect. Bacilispori</taxon>
    </lineage>
</organism>
<dbReference type="Gene3D" id="3.20.20.140">
    <property type="entry name" value="Metal-dependent hydrolases"/>
    <property type="match status" value="1"/>
</dbReference>
<evidence type="ECO:0000259" key="2">
    <source>
        <dbReference type="Pfam" id="PF01979"/>
    </source>
</evidence>
<comment type="caution">
    <text evidence="3">The sequence shown here is derived from an EMBL/GenBank/DDBJ whole genome shotgun (WGS) entry which is preliminary data.</text>
</comment>